<dbReference type="GeneID" id="63809840"/>
<protein>
    <submittedName>
        <fullName evidence="2">Uncharacterized protein</fullName>
    </submittedName>
</protein>
<keyword evidence="1" id="KW-0812">Transmembrane</keyword>
<organism evidence="2 3">
    <name type="scientific">Aspergillus ochraceoroseus IBT 24754</name>
    <dbReference type="NCBI Taxonomy" id="1392256"/>
    <lineage>
        <taxon>Eukaryota</taxon>
        <taxon>Fungi</taxon>
        <taxon>Dikarya</taxon>
        <taxon>Ascomycota</taxon>
        <taxon>Pezizomycotina</taxon>
        <taxon>Eurotiomycetes</taxon>
        <taxon>Eurotiomycetidae</taxon>
        <taxon>Eurotiales</taxon>
        <taxon>Aspergillaceae</taxon>
        <taxon>Aspergillus</taxon>
        <taxon>Aspergillus subgen. Nidulantes</taxon>
    </lineage>
</organism>
<keyword evidence="1" id="KW-1133">Transmembrane helix</keyword>
<feature type="transmembrane region" description="Helical" evidence="1">
    <location>
        <begin position="6"/>
        <end position="26"/>
    </location>
</feature>
<dbReference type="VEuPathDB" id="FungiDB:P175DRAFT_0375822"/>
<keyword evidence="1" id="KW-0472">Membrane</keyword>
<feature type="transmembrane region" description="Helical" evidence="1">
    <location>
        <begin position="71"/>
        <end position="91"/>
    </location>
</feature>
<gene>
    <name evidence="2" type="ORF">P175DRAFT_0375822</name>
</gene>
<reference evidence="2 3" key="1">
    <citation type="journal article" date="2018" name="Proc. Natl. Acad. Sci. U.S.A.">
        <title>Linking secondary metabolites to gene clusters through genome sequencing of six diverse Aspergillus species.</title>
        <authorList>
            <person name="Kaerboelling I."/>
            <person name="Vesth T.C."/>
            <person name="Frisvad J.C."/>
            <person name="Nybo J.L."/>
            <person name="Theobald S."/>
            <person name="Kuo A."/>
            <person name="Bowyer P."/>
            <person name="Matsuda Y."/>
            <person name="Mondo S."/>
            <person name="Lyhne E.K."/>
            <person name="Kogle M.E."/>
            <person name="Clum A."/>
            <person name="Lipzen A."/>
            <person name="Salamov A."/>
            <person name="Ngan C.Y."/>
            <person name="Daum C."/>
            <person name="Chiniquy J."/>
            <person name="Barry K."/>
            <person name="LaButti K."/>
            <person name="Haridas S."/>
            <person name="Simmons B.A."/>
            <person name="Magnuson J.K."/>
            <person name="Mortensen U.H."/>
            <person name="Larsen T.O."/>
            <person name="Grigoriev I.V."/>
            <person name="Baker S.E."/>
            <person name="Andersen M.R."/>
        </authorList>
    </citation>
    <scope>NUCLEOTIDE SEQUENCE [LARGE SCALE GENOMIC DNA]</scope>
    <source>
        <strain evidence="2 3">IBT 24754</strain>
    </source>
</reference>
<dbReference type="RefSeq" id="XP_040749127.1">
    <property type="nucleotide sequence ID" value="XM_040892958.1"/>
</dbReference>
<feature type="transmembrane region" description="Helical" evidence="1">
    <location>
        <begin position="47"/>
        <end position="65"/>
    </location>
</feature>
<evidence type="ECO:0000313" key="3">
    <source>
        <dbReference type="Proteomes" id="UP000244073"/>
    </source>
</evidence>
<dbReference type="EMBL" id="MSFN02000009">
    <property type="protein sequence ID" value="PTU17735.1"/>
    <property type="molecule type" value="Genomic_DNA"/>
</dbReference>
<dbReference type="Proteomes" id="UP000244073">
    <property type="component" value="Unassembled WGS sequence"/>
</dbReference>
<evidence type="ECO:0000256" key="1">
    <source>
        <dbReference type="SAM" id="Phobius"/>
    </source>
</evidence>
<accession>A0A2T5LN74</accession>
<dbReference type="AlphaFoldDB" id="A0A2T5LN74"/>
<name>A0A2T5LN74_9EURO</name>
<proteinExistence type="predicted"/>
<evidence type="ECO:0000313" key="2">
    <source>
        <dbReference type="EMBL" id="PTU17735.1"/>
    </source>
</evidence>
<sequence>MNIFSLVSSHIICDYVLMLFWFGVFQSSRLHFISAFLSDCFKRVLKHFGYFFFFFFFGSSFISGIGGLEKWLYIVLFAHHSLGFSFMCVGCP</sequence>
<comment type="caution">
    <text evidence="2">The sequence shown here is derived from an EMBL/GenBank/DDBJ whole genome shotgun (WGS) entry which is preliminary data.</text>
</comment>